<keyword evidence="3" id="KW-1185">Reference proteome</keyword>
<comment type="caution">
    <text evidence="2">The sequence shown here is derived from an EMBL/GenBank/DDBJ whole genome shotgun (WGS) entry which is preliminary data.</text>
</comment>
<gene>
    <name evidence="2" type="ORF">C2S53_001904</name>
</gene>
<evidence type="ECO:0000256" key="1">
    <source>
        <dbReference type="SAM" id="Phobius"/>
    </source>
</evidence>
<keyword evidence="1" id="KW-1133">Transmembrane helix</keyword>
<dbReference type="Proteomes" id="UP001190926">
    <property type="component" value="Unassembled WGS sequence"/>
</dbReference>
<keyword evidence="1" id="KW-0812">Transmembrane</keyword>
<dbReference type="EMBL" id="SDAM02000322">
    <property type="protein sequence ID" value="KAH6824675.1"/>
    <property type="molecule type" value="Genomic_DNA"/>
</dbReference>
<evidence type="ECO:0000313" key="3">
    <source>
        <dbReference type="Proteomes" id="UP001190926"/>
    </source>
</evidence>
<organism evidence="2 3">
    <name type="scientific">Perilla frutescens var. hirtella</name>
    <name type="common">Perilla citriodora</name>
    <name type="synonym">Perilla setoyensis</name>
    <dbReference type="NCBI Taxonomy" id="608512"/>
    <lineage>
        <taxon>Eukaryota</taxon>
        <taxon>Viridiplantae</taxon>
        <taxon>Streptophyta</taxon>
        <taxon>Embryophyta</taxon>
        <taxon>Tracheophyta</taxon>
        <taxon>Spermatophyta</taxon>
        <taxon>Magnoliopsida</taxon>
        <taxon>eudicotyledons</taxon>
        <taxon>Gunneridae</taxon>
        <taxon>Pentapetalae</taxon>
        <taxon>asterids</taxon>
        <taxon>lamiids</taxon>
        <taxon>Lamiales</taxon>
        <taxon>Lamiaceae</taxon>
        <taxon>Nepetoideae</taxon>
        <taxon>Elsholtzieae</taxon>
        <taxon>Perilla</taxon>
    </lineage>
</organism>
<proteinExistence type="predicted"/>
<sequence>MSSPDYGPKPANLVPLDHDMQNCFSEHCLTDGISINFNGQFIDDDKTIVYISERTGSARIFLNRSGDPHPKQLHTATESLFHDRPAVKNGRLYFISTHEPPDKPFTSWSALYAVTLGDKTSERLTPYGFVDYSRRGSTASPLQQPRCRGCLRPGQAANLRRKRENSYKKKTRALISLRQIVNFPAELRRSDSLGDGGEGGGNTFSFIGIKWGVKSGGGIGIIVGIVIGVGVVIYGFTVGYQHRHQRPGAPLVLRRGCLWPGQAAADLRI</sequence>
<name>A0AAD4J008_PERFH</name>
<dbReference type="AlphaFoldDB" id="A0AAD4J008"/>
<evidence type="ECO:0000313" key="2">
    <source>
        <dbReference type="EMBL" id="KAH6824675.1"/>
    </source>
</evidence>
<dbReference type="PANTHER" id="PTHR32161:SF9">
    <property type="entry name" value="TOLB PROTEIN-LIKE PROTEIN"/>
    <property type="match status" value="1"/>
</dbReference>
<keyword evidence="1" id="KW-0472">Membrane</keyword>
<feature type="transmembrane region" description="Helical" evidence="1">
    <location>
        <begin position="216"/>
        <end position="236"/>
    </location>
</feature>
<protein>
    <submittedName>
        <fullName evidence="2">TolB protein-like protein</fullName>
    </submittedName>
</protein>
<accession>A0AAD4J008</accession>
<reference evidence="2 3" key="1">
    <citation type="journal article" date="2021" name="Nat. Commun.">
        <title>Incipient diploidization of the medicinal plant Perilla within 10,000 years.</title>
        <authorList>
            <person name="Zhang Y."/>
            <person name="Shen Q."/>
            <person name="Leng L."/>
            <person name="Zhang D."/>
            <person name="Chen S."/>
            <person name="Shi Y."/>
            <person name="Ning Z."/>
            <person name="Chen S."/>
        </authorList>
    </citation>
    <scope>NUCLEOTIDE SEQUENCE [LARGE SCALE GENOMIC DNA]</scope>
    <source>
        <strain evidence="3">cv. PC099</strain>
    </source>
</reference>
<dbReference type="PANTHER" id="PTHR32161">
    <property type="entry name" value="DPP6 N-TERMINAL DOMAIN-LIKE PROTEIN"/>
    <property type="match status" value="1"/>
</dbReference>